<dbReference type="Pfam" id="PF00579">
    <property type="entry name" value="tRNA-synt_1b"/>
    <property type="match status" value="2"/>
</dbReference>
<dbReference type="PANTHER" id="PTHR43766">
    <property type="entry name" value="TRYPTOPHAN--TRNA LIGASE, MITOCHONDRIAL"/>
    <property type="match status" value="1"/>
</dbReference>
<dbReference type="Gene3D" id="3.40.50.620">
    <property type="entry name" value="HUPs"/>
    <property type="match status" value="2"/>
</dbReference>
<dbReference type="Proteomes" id="UP000008743">
    <property type="component" value="Unassembled WGS sequence"/>
</dbReference>
<comment type="subcellular location">
    <subcellularLocation>
        <location evidence="1">Mitochondrion</location>
    </subcellularLocation>
</comment>
<dbReference type="OrthoDB" id="15808at2759"/>
<dbReference type="PANTHER" id="PTHR43766:SF1">
    <property type="entry name" value="TRYPTOPHAN--TRNA LIGASE, MITOCHONDRIAL"/>
    <property type="match status" value="1"/>
</dbReference>
<dbReference type="NCBIfam" id="TIGR00233">
    <property type="entry name" value="trpS"/>
    <property type="match status" value="1"/>
</dbReference>
<comment type="similarity">
    <text evidence="2 10">Belongs to the class-I aminoacyl-tRNA synthetase family.</text>
</comment>
<dbReference type="PRINTS" id="PR01039">
    <property type="entry name" value="TRNASYNTHTRP"/>
</dbReference>
<evidence type="ECO:0000256" key="10">
    <source>
        <dbReference type="RuleBase" id="RU363036"/>
    </source>
</evidence>
<evidence type="ECO:0000256" key="3">
    <source>
        <dbReference type="ARBA" id="ARBA00013161"/>
    </source>
</evidence>
<dbReference type="GO" id="GO:0005524">
    <property type="term" value="F:ATP binding"/>
    <property type="evidence" value="ECO:0007669"/>
    <property type="project" value="UniProtKB-KW"/>
</dbReference>
<organism evidence="12 13">
    <name type="scientific">Capsaspora owczarzaki (strain ATCC 30864)</name>
    <dbReference type="NCBI Taxonomy" id="595528"/>
    <lineage>
        <taxon>Eukaryota</taxon>
        <taxon>Filasterea</taxon>
        <taxon>Capsaspora</taxon>
    </lineage>
</organism>
<feature type="region of interest" description="Disordered" evidence="11">
    <location>
        <begin position="90"/>
        <end position="126"/>
    </location>
</feature>
<evidence type="ECO:0000313" key="13">
    <source>
        <dbReference type="Proteomes" id="UP000008743"/>
    </source>
</evidence>
<dbReference type="STRING" id="595528.A0A0D2WMS7"/>
<evidence type="ECO:0000256" key="8">
    <source>
        <dbReference type="ARBA" id="ARBA00023146"/>
    </source>
</evidence>
<keyword evidence="7 10" id="KW-0648">Protein biosynthesis</keyword>
<evidence type="ECO:0000256" key="7">
    <source>
        <dbReference type="ARBA" id="ARBA00022917"/>
    </source>
</evidence>
<keyword evidence="8 10" id="KW-0030">Aminoacyl-tRNA synthetase</keyword>
<keyword evidence="6 10" id="KW-0067">ATP-binding</keyword>
<dbReference type="SUPFAM" id="SSF52374">
    <property type="entry name" value="Nucleotidylyl transferase"/>
    <property type="match status" value="2"/>
</dbReference>
<evidence type="ECO:0000256" key="6">
    <source>
        <dbReference type="ARBA" id="ARBA00022840"/>
    </source>
</evidence>
<dbReference type="eggNOG" id="KOG2713">
    <property type="taxonomic scope" value="Eukaryota"/>
</dbReference>
<evidence type="ECO:0000256" key="11">
    <source>
        <dbReference type="SAM" id="MobiDB-lite"/>
    </source>
</evidence>
<keyword evidence="4 10" id="KW-0436">Ligase</keyword>
<keyword evidence="5 10" id="KW-0547">Nucleotide-binding</keyword>
<name>A0A0D2WMS7_CAPO3</name>
<dbReference type="FunFam" id="1.10.240.10:FF:000002">
    <property type="entry name" value="Tryptophan--tRNA ligase"/>
    <property type="match status" value="1"/>
</dbReference>
<accession>A0A0D2WMS7</accession>
<gene>
    <name evidence="12" type="ORF">CAOG_003244</name>
</gene>
<dbReference type="InParanoid" id="A0A0D2WMS7"/>
<dbReference type="InterPro" id="IPR002306">
    <property type="entry name" value="Trp-tRNA-ligase"/>
</dbReference>
<evidence type="ECO:0000313" key="12">
    <source>
        <dbReference type="EMBL" id="KJE92240.1"/>
    </source>
</evidence>
<protein>
    <recommendedName>
        <fullName evidence="3">tryptophan--tRNA ligase</fullName>
        <ecNumber evidence="3">6.1.1.2</ecNumber>
    </recommendedName>
    <alternativeName>
        <fullName evidence="9">Tryptophanyl-tRNA synthetase</fullName>
    </alternativeName>
</protein>
<dbReference type="InterPro" id="IPR014729">
    <property type="entry name" value="Rossmann-like_a/b/a_fold"/>
</dbReference>
<keyword evidence="13" id="KW-1185">Reference proteome</keyword>
<sequence>MMTLPRLQQHMRSGYSTAHSLVRASHRDFASTSSPQRAAAASEHATPASFIVANAQPRIVSGIQPTGGVPHLGNYLGAIKSWVQLQDPAIQAQRMRGSTSDGQRSEPSGSASHSVSAVSSQPSNPSNSAVDVLYMIVDLHALTVAPEKAVLRRNITDMTIALLACGINPAKSVLFQQSKVSGHSELMWLLGCITSNSWLSRMTQWKAKKQQLLASKSLDKHDWGLYSYPILMAADVLLYRGTHVPVGDDQQQHLELASTLANTFNHVHKSAFFPAPVPMYNDAKRIMNLRNPVNKMSKSDVSDASRINLTDSDDDIRSKLRRALTDTNENSITFDPENRPGVANLLSIAAAIRGETPQSMAEHYTKSNLNMRGLKDAVMELVIAEVKPIREKIAELQADEKAVHRILEEGSHRANEMSRGTLQEVRKLVGLDL</sequence>
<dbReference type="GO" id="GO:0005759">
    <property type="term" value="C:mitochondrial matrix"/>
    <property type="evidence" value="ECO:0007669"/>
    <property type="project" value="TreeGrafter"/>
</dbReference>
<dbReference type="GO" id="GO:0004830">
    <property type="term" value="F:tryptophan-tRNA ligase activity"/>
    <property type="evidence" value="ECO:0007669"/>
    <property type="project" value="UniProtKB-EC"/>
</dbReference>
<dbReference type="PhylomeDB" id="A0A0D2WMS7"/>
<dbReference type="EC" id="6.1.1.2" evidence="3"/>
<dbReference type="Gene3D" id="1.10.240.10">
    <property type="entry name" value="Tyrosyl-Transfer RNA Synthetase"/>
    <property type="match status" value="1"/>
</dbReference>
<dbReference type="PROSITE" id="PS00178">
    <property type="entry name" value="AA_TRNA_LIGASE_I"/>
    <property type="match status" value="1"/>
</dbReference>
<dbReference type="EMBL" id="KE346363">
    <property type="protein sequence ID" value="KJE92240.1"/>
    <property type="molecule type" value="Genomic_DNA"/>
</dbReference>
<reference evidence="13" key="1">
    <citation type="submission" date="2011-02" db="EMBL/GenBank/DDBJ databases">
        <title>The Genome Sequence of Capsaspora owczarzaki ATCC 30864.</title>
        <authorList>
            <person name="Russ C."/>
            <person name="Cuomo C."/>
            <person name="Burger G."/>
            <person name="Gray M.W."/>
            <person name="Holland P.W.H."/>
            <person name="King N."/>
            <person name="Lang F.B.F."/>
            <person name="Roger A.J."/>
            <person name="Ruiz-Trillo I."/>
            <person name="Young S.K."/>
            <person name="Zeng Q."/>
            <person name="Gargeya S."/>
            <person name="Alvarado L."/>
            <person name="Berlin A."/>
            <person name="Chapman S.B."/>
            <person name="Chen Z."/>
            <person name="Freedman E."/>
            <person name="Gellesch M."/>
            <person name="Goldberg J."/>
            <person name="Griggs A."/>
            <person name="Gujja S."/>
            <person name="Heilman E."/>
            <person name="Heiman D."/>
            <person name="Howarth C."/>
            <person name="Mehta T."/>
            <person name="Neiman D."/>
            <person name="Pearson M."/>
            <person name="Roberts A."/>
            <person name="Saif S."/>
            <person name="Shea T."/>
            <person name="Shenoy N."/>
            <person name="Sisk P."/>
            <person name="Stolte C."/>
            <person name="Sykes S."/>
            <person name="White J."/>
            <person name="Yandava C."/>
            <person name="Haas B."/>
            <person name="Nusbaum C."/>
            <person name="Birren B."/>
        </authorList>
    </citation>
    <scope>NUCLEOTIDE SEQUENCE</scope>
    <source>
        <strain evidence="13">ATCC 30864</strain>
    </source>
</reference>
<feature type="compositionally biased region" description="Low complexity" evidence="11">
    <location>
        <begin position="105"/>
        <end position="126"/>
    </location>
</feature>
<evidence type="ECO:0000256" key="1">
    <source>
        <dbReference type="ARBA" id="ARBA00004173"/>
    </source>
</evidence>
<dbReference type="GO" id="GO:0070183">
    <property type="term" value="P:mitochondrial tryptophanyl-tRNA aminoacylation"/>
    <property type="evidence" value="ECO:0007669"/>
    <property type="project" value="TreeGrafter"/>
</dbReference>
<evidence type="ECO:0000256" key="9">
    <source>
        <dbReference type="ARBA" id="ARBA00030268"/>
    </source>
</evidence>
<dbReference type="InterPro" id="IPR002305">
    <property type="entry name" value="aa-tRNA-synth_Ic"/>
</dbReference>
<dbReference type="InterPro" id="IPR001412">
    <property type="entry name" value="aa-tRNA-synth_I_CS"/>
</dbReference>
<evidence type="ECO:0000256" key="2">
    <source>
        <dbReference type="ARBA" id="ARBA00005594"/>
    </source>
</evidence>
<dbReference type="CDD" id="cd00806">
    <property type="entry name" value="TrpRS_core"/>
    <property type="match status" value="1"/>
</dbReference>
<evidence type="ECO:0000256" key="5">
    <source>
        <dbReference type="ARBA" id="ARBA00022741"/>
    </source>
</evidence>
<dbReference type="InterPro" id="IPR050203">
    <property type="entry name" value="Trp-tRNA_synthetase"/>
</dbReference>
<dbReference type="AlphaFoldDB" id="A0A0D2WMS7"/>
<evidence type="ECO:0000256" key="4">
    <source>
        <dbReference type="ARBA" id="ARBA00022598"/>
    </source>
</evidence>
<proteinExistence type="inferred from homology"/>
<dbReference type="RefSeq" id="XP_004364083.2">
    <property type="nucleotide sequence ID" value="XM_004364026.2"/>
</dbReference>
<dbReference type="FunCoup" id="A0A0D2WMS7">
    <property type="interactions" value="269"/>
</dbReference>